<name>A0A7X5HWW7_9FIRM</name>
<evidence type="ECO:0000259" key="12">
    <source>
        <dbReference type="PROSITE" id="PS50926"/>
    </source>
</evidence>
<feature type="binding site" evidence="11">
    <location>
        <position position="112"/>
    </location>
    <ligand>
        <name>[4Fe-4S] cluster</name>
        <dbReference type="ChEBI" id="CHEBI:49883"/>
        <label>1</label>
    </ligand>
</feature>
<dbReference type="SUPFAM" id="SSF102114">
    <property type="entry name" value="Radical SAM enzymes"/>
    <property type="match status" value="1"/>
</dbReference>
<evidence type="ECO:0000256" key="7">
    <source>
        <dbReference type="ARBA" id="ARBA00022723"/>
    </source>
</evidence>
<feature type="binding site" evidence="11">
    <location>
        <position position="195"/>
    </location>
    <ligand>
        <name>[4Fe-4S] cluster</name>
        <dbReference type="ChEBI" id="CHEBI:49883"/>
        <label>2</label>
        <note>4Fe-4S-S-AdoMet</note>
    </ligand>
</feature>
<evidence type="ECO:0000256" key="8">
    <source>
        <dbReference type="ARBA" id="ARBA00023004"/>
    </source>
</evidence>
<dbReference type="Pfam" id="PF01938">
    <property type="entry name" value="TRAM"/>
    <property type="match status" value="1"/>
</dbReference>
<dbReference type="AlphaFoldDB" id="A0A7X5HWW7"/>
<proteinExistence type="inferred from homology"/>
<keyword evidence="9 11" id="KW-0411">Iron-sulfur</keyword>
<dbReference type="InterPro" id="IPR058240">
    <property type="entry name" value="rSAM_sf"/>
</dbReference>
<feature type="binding site" evidence="11">
    <location>
        <position position="78"/>
    </location>
    <ligand>
        <name>[4Fe-4S] cluster</name>
        <dbReference type="ChEBI" id="CHEBI:49883"/>
        <label>1</label>
    </ligand>
</feature>
<dbReference type="Gene3D" id="3.80.30.20">
    <property type="entry name" value="tm_1862 like domain"/>
    <property type="match status" value="1"/>
</dbReference>
<dbReference type="GO" id="GO:0051539">
    <property type="term" value="F:4 iron, 4 sulfur cluster binding"/>
    <property type="evidence" value="ECO:0007669"/>
    <property type="project" value="UniProtKB-UniRule"/>
</dbReference>
<dbReference type="GO" id="GO:0035597">
    <property type="term" value="F:tRNA-2-methylthio-N(6)-dimethylallyladenosine(37) synthase activity"/>
    <property type="evidence" value="ECO:0007669"/>
    <property type="project" value="UniProtKB-EC"/>
</dbReference>
<dbReference type="GO" id="GO:0005829">
    <property type="term" value="C:cytosol"/>
    <property type="evidence" value="ECO:0007669"/>
    <property type="project" value="TreeGrafter"/>
</dbReference>
<dbReference type="InterPro" id="IPR038135">
    <property type="entry name" value="Methylthiotransferase_N_sf"/>
</dbReference>
<feature type="binding site" evidence="11">
    <location>
        <position position="42"/>
    </location>
    <ligand>
        <name>[4Fe-4S] cluster</name>
        <dbReference type="ChEBI" id="CHEBI:49883"/>
        <label>1</label>
    </ligand>
</feature>
<comment type="cofactor">
    <cofactor evidence="11">
        <name>[4Fe-4S] cluster</name>
        <dbReference type="ChEBI" id="CHEBI:49883"/>
    </cofactor>
    <text evidence="11">Binds 2 [4Fe-4S] clusters. One cluster is coordinated with 3 cysteines and an exchangeable S-adenosyl-L-methionine.</text>
</comment>
<dbReference type="InterPro" id="IPR020612">
    <property type="entry name" value="Methylthiotransferase_CS"/>
</dbReference>
<gene>
    <name evidence="11 15" type="primary">miaB</name>
    <name evidence="15" type="ORF">GXN74_10475</name>
</gene>
<dbReference type="PROSITE" id="PS51918">
    <property type="entry name" value="RADICAL_SAM"/>
    <property type="match status" value="1"/>
</dbReference>
<dbReference type="Gene3D" id="3.40.50.12160">
    <property type="entry name" value="Methylthiotransferase, N-terminal domain"/>
    <property type="match status" value="1"/>
</dbReference>
<comment type="catalytic activity">
    <reaction evidence="11">
        <text>N(6)-dimethylallyladenosine(37) in tRNA + (sulfur carrier)-SH + AH2 + 2 S-adenosyl-L-methionine = 2-methylsulfanyl-N(6)-dimethylallyladenosine(37) in tRNA + (sulfur carrier)-H + 5'-deoxyadenosine + L-methionine + A + S-adenosyl-L-homocysteine + 2 H(+)</text>
        <dbReference type="Rhea" id="RHEA:37067"/>
        <dbReference type="Rhea" id="RHEA-COMP:10375"/>
        <dbReference type="Rhea" id="RHEA-COMP:10376"/>
        <dbReference type="Rhea" id="RHEA-COMP:14737"/>
        <dbReference type="Rhea" id="RHEA-COMP:14739"/>
        <dbReference type="ChEBI" id="CHEBI:13193"/>
        <dbReference type="ChEBI" id="CHEBI:15378"/>
        <dbReference type="ChEBI" id="CHEBI:17319"/>
        <dbReference type="ChEBI" id="CHEBI:17499"/>
        <dbReference type="ChEBI" id="CHEBI:29917"/>
        <dbReference type="ChEBI" id="CHEBI:57844"/>
        <dbReference type="ChEBI" id="CHEBI:57856"/>
        <dbReference type="ChEBI" id="CHEBI:59789"/>
        <dbReference type="ChEBI" id="CHEBI:64428"/>
        <dbReference type="ChEBI" id="CHEBI:74415"/>
        <dbReference type="ChEBI" id="CHEBI:74417"/>
        <dbReference type="EC" id="2.8.4.3"/>
    </reaction>
</comment>
<dbReference type="Pfam" id="PF04055">
    <property type="entry name" value="Radical_SAM"/>
    <property type="match status" value="1"/>
</dbReference>
<keyword evidence="5 11" id="KW-0949">S-adenosyl-L-methionine</keyword>
<dbReference type="EC" id="2.8.4.3" evidence="10 11"/>
<keyword evidence="16" id="KW-1185">Reference proteome</keyword>
<accession>A0A7X5HWW7</accession>
<keyword evidence="6 11" id="KW-0819">tRNA processing</keyword>
<dbReference type="InterPro" id="IPR006638">
    <property type="entry name" value="Elp3/MiaA/NifB-like_rSAM"/>
</dbReference>
<dbReference type="SFLD" id="SFLDF00273">
    <property type="entry name" value="(dimethylallyl)adenosine_tRNA"/>
    <property type="match status" value="1"/>
</dbReference>
<organism evidence="15 16">
    <name type="scientific">Anaerotalea alkaliphila</name>
    <dbReference type="NCBI Taxonomy" id="2662126"/>
    <lineage>
        <taxon>Bacteria</taxon>
        <taxon>Bacillati</taxon>
        <taxon>Bacillota</taxon>
        <taxon>Clostridia</taxon>
        <taxon>Eubacteriales</taxon>
        <taxon>Anaerotalea</taxon>
    </lineage>
</organism>
<evidence type="ECO:0000313" key="16">
    <source>
        <dbReference type="Proteomes" id="UP000461585"/>
    </source>
</evidence>
<dbReference type="CDD" id="cd01335">
    <property type="entry name" value="Radical_SAM"/>
    <property type="match status" value="1"/>
</dbReference>
<evidence type="ECO:0000259" key="14">
    <source>
        <dbReference type="PROSITE" id="PS51918"/>
    </source>
</evidence>
<dbReference type="PROSITE" id="PS50926">
    <property type="entry name" value="TRAM"/>
    <property type="match status" value="1"/>
</dbReference>
<comment type="function">
    <text evidence="1 11">Catalyzes the methylthiolation of N6-(dimethylallyl)adenosine (i(6)A), leading to the formation of 2-methylthio-N6-(dimethylallyl)adenosine (ms(2)i(6)A) at position 37 in tRNAs that read codons beginning with uridine.</text>
</comment>
<evidence type="ECO:0000256" key="10">
    <source>
        <dbReference type="ARBA" id="ARBA00033765"/>
    </source>
</evidence>
<dbReference type="InterPro" id="IPR013848">
    <property type="entry name" value="Methylthiotransferase_N"/>
</dbReference>
<evidence type="ECO:0000256" key="2">
    <source>
        <dbReference type="ARBA" id="ARBA00022485"/>
    </source>
</evidence>
<evidence type="ECO:0000256" key="3">
    <source>
        <dbReference type="ARBA" id="ARBA00022490"/>
    </source>
</evidence>
<sequence>MTRIARREASQEEAARQKEIIGRLGKRLEGQELTYHLSTFGCQMNFHDSEKLRGILEEIGYRESADETKADFVLYNTCAVRENAEQKVFGKIGFLKNVKRSRPHMLLALCGCMMQQEGVVQTLKRSHRHIDLVFGTHNLYRLAELLEARMDSDSPIYDIWDSHQEIVEDLPTRRTDRHKASVNIMYGCNNFCTYCIVPYVRGRERSRNPEEILEEIRHLAADGVVEVMLLGQNVNSYGRGLPGHTNFARLLEEIEKVEGIRRIRFMTSHPKDLSEDLIRVLGASSKICPQLHLPFQSGSSRILERMNRGYTKESYLELIRKMKAAVPELALTTDIIVGFPGETEEDFLHTLDVVDQVGYDLAYTFLYSKRTGTPAASMGEQVEEEVAKERFNRLLALCNRQAYDKSAAHVGKVFEVLVEAVNDRENGILSGRLANNHLVHFSGAPAEGFLDRAVGTFLQVKVTGAKSFYLTGEAI</sequence>
<dbReference type="Proteomes" id="UP000461585">
    <property type="component" value="Unassembled WGS sequence"/>
</dbReference>
<evidence type="ECO:0000256" key="4">
    <source>
        <dbReference type="ARBA" id="ARBA00022679"/>
    </source>
</evidence>
<dbReference type="InterPro" id="IPR007197">
    <property type="entry name" value="rSAM"/>
</dbReference>
<dbReference type="EMBL" id="JAAEEH010000029">
    <property type="protein sequence ID" value="NDL68165.1"/>
    <property type="molecule type" value="Genomic_DNA"/>
</dbReference>
<evidence type="ECO:0000256" key="9">
    <source>
        <dbReference type="ARBA" id="ARBA00023014"/>
    </source>
</evidence>
<evidence type="ECO:0000256" key="11">
    <source>
        <dbReference type="HAMAP-Rule" id="MF_01864"/>
    </source>
</evidence>
<protein>
    <recommendedName>
        <fullName evidence="10 11">tRNA-2-methylthio-N(6)-dimethylallyladenosine synthase</fullName>
        <ecNumber evidence="10 11">2.8.4.3</ecNumber>
    </recommendedName>
    <alternativeName>
        <fullName evidence="11">(Dimethylallyl)adenosine tRNA methylthiotransferase MiaB</fullName>
    </alternativeName>
    <alternativeName>
        <fullName evidence="11">tRNA-i(6)A37 methylthiotransferase</fullName>
    </alternativeName>
</protein>
<dbReference type="NCBIfam" id="TIGR00089">
    <property type="entry name" value="MiaB/RimO family radical SAM methylthiotransferase"/>
    <property type="match status" value="1"/>
</dbReference>
<dbReference type="RefSeq" id="WP_162370887.1">
    <property type="nucleotide sequence ID" value="NZ_JAAEEH010000029.1"/>
</dbReference>
<dbReference type="InterPro" id="IPR005839">
    <property type="entry name" value="Methylthiotransferase"/>
</dbReference>
<dbReference type="FunFam" id="3.40.50.12160:FF:000006">
    <property type="entry name" value="tRNA-2-methylthio-N(6)-dimethylallyladenosine synthase"/>
    <property type="match status" value="1"/>
</dbReference>
<keyword evidence="8 11" id="KW-0408">Iron</keyword>
<dbReference type="Pfam" id="PF00919">
    <property type="entry name" value="UPF0004"/>
    <property type="match status" value="1"/>
</dbReference>
<evidence type="ECO:0000256" key="1">
    <source>
        <dbReference type="ARBA" id="ARBA00003234"/>
    </source>
</evidence>
<feature type="binding site" evidence="11">
    <location>
        <position position="188"/>
    </location>
    <ligand>
        <name>[4Fe-4S] cluster</name>
        <dbReference type="ChEBI" id="CHEBI:49883"/>
        <label>2</label>
        <note>4Fe-4S-S-AdoMet</note>
    </ligand>
</feature>
<keyword evidence="7 11" id="KW-0479">Metal-binding</keyword>
<keyword evidence="3 11" id="KW-0963">Cytoplasm</keyword>
<dbReference type="PROSITE" id="PS01278">
    <property type="entry name" value="MTTASE_RADICAL"/>
    <property type="match status" value="1"/>
</dbReference>
<dbReference type="SFLD" id="SFLDG01082">
    <property type="entry name" value="B12-binding_domain_containing"/>
    <property type="match status" value="1"/>
</dbReference>
<dbReference type="FunFam" id="3.80.30.20:FF:000001">
    <property type="entry name" value="tRNA-2-methylthio-N(6)-dimethylallyladenosine synthase 2"/>
    <property type="match status" value="1"/>
</dbReference>
<dbReference type="PROSITE" id="PS51449">
    <property type="entry name" value="MTTASE_N"/>
    <property type="match status" value="1"/>
</dbReference>
<feature type="binding site" evidence="11">
    <location>
        <position position="192"/>
    </location>
    <ligand>
        <name>[4Fe-4S] cluster</name>
        <dbReference type="ChEBI" id="CHEBI:49883"/>
        <label>2</label>
        <note>4Fe-4S-S-AdoMet</note>
    </ligand>
</feature>
<evidence type="ECO:0000256" key="5">
    <source>
        <dbReference type="ARBA" id="ARBA00022691"/>
    </source>
</evidence>
<keyword evidence="4 11" id="KW-0808">Transferase</keyword>
<dbReference type="NCBIfam" id="TIGR01574">
    <property type="entry name" value="miaB-methiolase"/>
    <property type="match status" value="1"/>
</dbReference>
<reference evidence="15 16" key="1">
    <citation type="submission" date="2020-01" db="EMBL/GenBank/DDBJ databases">
        <title>Anaeroalcalibacter tamaniensis gen. nov., sp. nov., moderately halophilic strictly anaerobic fermenter bacterium from mud volcano of Taman peninsula.</title>
        <authorList>
            <person name="Frolova A."/>
            <person name="Merkel A.Y."/>
            <person name="Slobodkin A.I."/>
        </authorList>
    </citation>
    <scope>NUCLEOTIDE SEQUENCE [LARGE SCALE GENOMIC DNA]</scope>
    <source>
        <strain evidence="15 16">F-3ap</strain>
    </source>
</reference>
<keyword evidence="2 11" id="KW-0004">4Fe-4S</keyword>
<comment type="subcellular location">
    <subcellularLocation>
        <location evidence="11">Cytoplasm</location>
    </subcellularLocation>
</comment>
<dbReference type="HAMAP" id="MF_01864">
    <property type="entry name" value="tRNA_metthiotr_MiaB"/>
    <property type="match status" value="1"/>
</dbReference>
<evidence type="ECO:0000256" key="6">
    <source>
        <dbReference type="ARBA" id="ARBA00022694"/>
    </source>
</evidence>
<dbReference type="GO" id="GO:0046872">
    <property type="term" value="F:metal ion binding"/>
    <property type="evidence" value="ECO:0007669"/>
    <property type="project" value="UniProtKB-KW"/>
</dbReference>
<feature type="domain" description="MTTase N-terminal" evidence="13">
    <location>
        <begin position="33"/>
        <end position="151"/>
    </location>
</feature>
<dbReference type="PANTHER" id="PTHR43020:SF2">
    <property type="entry name" value="MITOCHONDRIAL TRNA METHYLTHIOTRANSFERASE CDK5RAP1"/>
    <property type="match status" value="1"/>
</dbReference>
<comment type="subunit">
    <text evidence="11">Monomer.</text>
</comment>
<evidence type="ECO:0000313" key="15">
    <source>
        <dbReference type="EMBL" id="NDL68165.1"/>
    </source>
</evidence>
<feature type="domain" description="Radical SAM core" evidence="14">
    <location>
        <begin position="174"/>
        <end position="404"/>
    </location>
</feature>
<comment type="similarity">
    <text evidence="11">Belongs to the methylthiotransferase family. MiaB subfamily.</text>
</comment>
<evidence type="ECO:0000259" key="13">
    <source>
        <dbReference type="PROSITE" id="PS51449"/>
    </source>
</evidence>
<dbReference type="InterPro" id="IPR006463">
    <property type="entry name" value="MiaB_methiolase"/>
</dbReference>
<dbReference type="InterPro" id="IPR023404">
    <property type="entry name" value="rSAM_horseshoe"/>
</dbReference>
<feature type="domain" description="TRAM" evidence="12">
    <location>
        <begin position="407"/>
        <end position="475"/>
    </location>
</feature>
<dbReference type="PANTHER" id="PTHR43020">
    <property type="entry name" value="CDK5 REGULATORY SUBUNIT-ASSOCIATED PROTEIN 1"/>
    <property type="match status" value="1"/>
</dbReference>
<dbReference type="SMART" id="SM00729">
    <property type="entry name" value="Elp3"/>
    <property type="match status" value="1"/>
</dbReference>
<dbReference type="SFLD" id="SFLDS00029">
    <property type="entry name" value="Radical_SAM"/>
    <property type="match status" value="1"/>
</dbReference>
<dbReference type="SFLD" id="SFLDG01061">
    <property type="entry name" value="methylthiotransferase"/>
    <property type="match status" value="1"/>
</dbReference>
<dbReference type="InterPro" id="IPR002792">
    <property type="entry name" value="TRAM_dom"/>
</dbReference>
<comment type="caution">
    <text evidence="15">The sequence shown here is derived from an EMBL/GenBank/DDBJ whole genome shotgun (WGS) entry which is preliminary data.</text>
</comment>